<feature type="region of interest" description="Disordered" evidence="1">
    <location>
        <begin position="1"/>
        <end position="21"/>
    </location>
</feature>
<comment type="caution">
    <text evidence="2">The sequence shown here is derived from an EMBL/GenBank/DDBJ whole genome shotgun (WGS) entry which is preliminary data.</text>
</comment>
<feature type="compositionally biased region" description="Basic residues" evidence="1">
    <location>
        <begin position="245"/>
        <end position="255"/>
    </location>
</feature>
<feature type="region of interest" description="Disordered" evidence="1">
    <location>
        <begin position="117"/>
        <end position="165"/>
    </location>
</feature>
<reference evidence="2 3" key="1">
    <citation type="journal article" date="2024" name="G3 (Bethesda)">
        <title>Genome assembly of Hibiscus sabdariffa L. provides insights into metabolisms of medicinal natural products.</title>
        <authorList>
            <person name="Kim T."/>
        </authorList>
    </citation>
    <scope>NUCLEOTIDE SEQUENCE [LARGE SCALE GENOMIC DNA]</scope>
    <source>
        <strain evidence="2">TK-2024</strain>
        <tissue evidence="2">Old leaves</tissue>
    </source>
</reference>
<dbReference type="PANTHER" id="PTHR34680">
    <property type="entry name" value="EXPRESSED PROTEIN"/>
    <property type="match status" value="1"/>
</dbReference>
<organism evidence="2 3">
    <name type="scientific">Hibiscus sabdariffa</name>
    <name type="common">roselle</name>
    <dbReference type="NCBI Taxonomy" id="183260"/>
    <lineage>
        <taxon>Eukaryota</taxon>
        <taxon>Viridiplantae</taxon>
        <taxon>Streptophyta</taxon>
        <taxon>Embryophyta</taxon>
        <taxon>Tracheophyta</taxon>
        <taxon>Spermatophyta</taxon>
        <taxon>Magnoliopsida</taxon>
        <taxon>eudicotyledons</taxon>
        <taxon>Gunneridae</taxon>
        <taxon>Pentapetalae</taxon>
        <taxon>rosids</taxon>
        <taxon>malvids</taxon>
        <taxon>Malvales</taxon>
        <taxon>Malvaceae</taxon>
        <taxon>Malvoideae</taxon>
        <taxon>Hibiscus</taxon>
    </lineage>
</organism>
<sequence length="328" mass="36177">MRIRKNKKLSSLICSPQGSRPESVHDCRLNQSTWDVIPLPQEPYPSYLHRQFEYEGIFNGDGSVGDSTGAVESVATMVGSREGAIMKKVGGMVIDDNDDSNEIKTAKQFGFENQCQEQEEDKESNLLKSCSSNGDSGNNINPGKNQPTGSRRGRARASGKGPSSASNPYEFYYYSGFGPSWGKKRCGGGGKVKGIGKNHVEQKEVENNGSVITGQNNPAVSSSSQIDDNEEFDYVDEENGDSGKKRMRKPIKARSLKSLIQPSPAWTLSLRKKMDPAQDPRPVENVPTVPQPPDLELVQANDTTLRWVPHDDKLLELYDGKYFQVQEG</sequence>
<protein>
    <submittedName>
        <fullName evidence="2">Uncharacterized protein</fullName>
    </submittedName>
</protein>
<dbReference type="EMBL" id="JBBPBM010000046">
    <property type="protein sequence ID" value="KAK8521984.1"/>
    <property type="molecule type" value="Genomic_DNA"/>
</dbReference>
<feature type="region of interest" description="Disordered" evidence="1">
    <location>
        <begin position="235"/>
        <end position="255"/>
    </location>
</feature>
<dbReference type="Proteomes" id="UP001472677">
    <property type="component" value="Unassembled WGS sequence"/>
</dbReference>
<feature type="compositionally biased region" description="Basic and acidic residues" evidence="1">
    <location>
        <begin position="273"/>
        <end position="282"/>
    </location>
</feature>
<keyword evidence="3" id="KW-1185">Reference proteome</keyword>
<evidence type="ECO:0000313" key="2">
    <source>
        <dbReference type="EMBL" id="KAK8521984.1"/>
    </source>
</evidence>
<evidence type="ECO:0000313" key="3">
    <source>
        <dbReference type="Proteomes" id="UP001472677"/>
    </source>
</evidence>
<gene>
    <name evidence="2" type="ORF">V6N12_066554</name>
</gene>
<feature type="compositionally biased region" description="Polar residues" evidence="1">
    <location>
        <begin position="126"/>
        <end position="148"/>
    </location>
</feature>
<evidence type="ECO:0000256" key="1">
    <source>
        <dbReference type="SAM" id="MobiDB-lite"/>
    </source>
</evidence>
<accession>A0ABR2CQG1</accession>
<dbReference type="PANTHER" id="PTHR34680:SF3">
    <property type="entry name" value="EXPRESSED PROTEIN"/>
    <property type="match status" value="1"/>
</dbReference>
<name>A0ABR2CQG1_9ROSI</name>
<feature type="region of interest" description="Disordered" evidence="1">
    <location>
        <begin position="273"/>
        <end position="294"/>
    </location>
</feature>
<proteinExistence type="predicted"/>